<protein>
    <submittedName>
        <fullName evidence="2">VOC family protein</fullName>
    </submittedName>
</protein>
<dbReference type="KEGG" id="scyp:JYB88_03355"/>
<dbReference type="RefSeq" id="WP_207325497.1">
    <property type="nucleotide sequence ID" value="NZ_CP071504.1"/>
</dbReference>
<dbReference type="AlphaFoldDB" id="A0A974XLP5"/>
<accession>A0A974XLP5</accession>
<dbReference type="InterPro" id="IPR029068">
    <property type="entry name" value="Glyas_Bleomycin-R_OHBP_Dase"/>
</dbReference>
<dbReference type="InterPro" id="IPR050383">
    <property type="entry name" value="GlyoxalaseI/FosfomycinResist"/>
</dbReference>
<reference evidence="2 3" key="1">
    <citation type="submission" date="2021-03" db="EMBL/GenBank/DDBJ databases">
        <title>Novel species identification of genus Shewanella.</title>
        <authorList>
            <person name="Liu G."/>
            <person name="Zhang Q."/>
        </authorList>
    </citation>
    <scope>NUCLEOTIDE SEQUENCE [LARGE SCALE GENOMIC DNA]</scope>
    <source>
        <strain evidence="2 3">FJAT-53726</strain>
    </source>
</reference>
<dbReference type="PROSITE" id="PS51819">
    <property type="entry name" value="VOC"/>
    <property type="match status" value="1"/>
</dbReference>
<evidence type="ECO:0000259" key="1">
    <source>
        <dbReference type="PROSITE" id="PS51819"/>
    </source>
</evidence>
<dbReference type="Pfam" id="PF00903">
    <property type="entry name" value="Glyoxalase"/>
    <property type="match status" value="1"/>
</dbReference>
<dbReference type="PANTHER" id="PTHR21366">
    <property type="entry name" value="GLYOXALASE FAMILY PROTEIN"/>
    <property type="match status" value="1"/>
</dbReference>
<proteinExistence type="predicted"/>
<name>A0A974XLP5_9GAMM</name>
<keyword evidence="3" id="KW-1185">Reference proteome</keyword>
<evidence type="ECO:0000313" key="2">
    <source>
        <dbReference type="EMBL" id="QSX30712.1"/>
    </source>
</evidence>
<dbReference type="Proteomes" id="UP000663281">
    <property type="component" value="Chromosome"/>
</dbReference>
<evidence type="ECO:0000313" key="3">
    <source>
        <dbReference type="Proteomes" id="UP000663281"/>
    </source>
</evidence>
<feature type="domain" description="VOC" evidence="1">
    <location>
        <begin position="3"/>
        <end position="127"/>
    </location>
</feature>
<dbReference type="PANTHER" id="PTHR21366:SF22">
    <property type="entry name" value="VOC DOMAIN-CONTAINING PROTEIN"/>
    <property type="match status" value="1"/>
</dbReference>
<dbReference type="EMBL" id="CP071504">
    <property type="protein sequence ID" value="QSX30712.1"/>
    <property type="molecule type" value="Genomic_DNA"/>
</dbReference>
<dbReference type="Gene3D" id="3.10.180.10">
    <property type="entry name" value="2,3-Dihydroxybiphenyl 1,2-Dioxygenase, domain 1"/>
    <property type="match status" value="1"/>
</dbReference>
<organism evidence="2 3">
    <name type="scientific">Shewanella cyperi</name>
    <dbReference type="NCBI Taxonomy" id="2814292"/>
    <lineage>
        <taxon>Bacteria</taxon>
        <taxon>Pseudomonadati</taxon>
        <taxon>Pseudomonadota</taxon>
        <taxon>Gammaproteobacteria</taxon>
        <taxon>Alteromonadales</taxon>
        <taxon>Shewanellaceae</taxon>
        <taxon>Shewanella</taxon>
    </lineage>
</organism>
<gene>
    <name evidence="2" type="ORF">JYB88_03355</name>
</gene>
<sequence length="139" mass="15733">MIRLEHINLVVKDLERSLSFYRAAFPHWQVRGGGDGSWYGKPRQWLHFGDDYQYLALNNDGEGDNRDLSGHQTGLAHFAFVVDNLDALVARLAQAGFPVAKDGAPDSGRRNLYFLDPDGFEVEFVEYLSDLPAVRNQYS</sequence>
<dbReference type="InterPro" id="IPR037523">
    <property type="entry name" value="VOC_core"/>
</dbReference>
<dbReference type="InterPro" id="IPR004360">
    <property type="entry name" value="Glyas_Fos-R_dOase_dom"/>
</dbReference>
<dbReference type="SUPFAM" id="SSF54593">
    <property type="entry name" value="Glyoxalase/Bleomycin resistance protein/Dihydroxybiphenyl dioxygenase"/>
    <property type="match status" value="1"/>
</dbReference>